<keyword evidence="11" id="KW-1185">Reference proteome</keyword>
<feature type="domain" description="tRNA(Ile)-lysidine/2-thiocytidine synthase N-terminal" evidence="8">
    <location>
        <begin position="31"/>
        <end position="221"/>
    </location>
</feature>
<evidence type="ECO:0000256" key="5">
    <source>
        <dbReference type="ARBA" id="ARBA00022840"/>
    </source>
</evidence>
<comment type="similarity">
    <text evidence="7">Belongs to the tRNA(Ile)-lysidine synthase family.</text>
</comment>
<feature type="domain" description="tRNA(Ile)-lysidine synthase substrate-binding" evidence="9">
    <location>
        <begin position="274"/>
        <end position="338"/>
    </location>
</feature>
<dbReference type="Gene3D" id="1.20.59.20">
    <property type="match status" value="1"/>
</dbReference>
<reference evidence="11" key="1">
    <citation type="journal article" date="2019" name="Int. J. Syst. Evol. Microbiol.">
        <title>The Global Catalogue of Microorganisms (GCM) 10K type strain sequencing project: providing services to taxonomists for standard genome sequencing and annotation.</title>
        <authorList>
            <consortium name="The Broad Institute Genomics Platform"/>
            <consortium name="The Broad Institute Genome Sequencing Center for Infectious Disease"/>
            <person name="Wu L."/>
            <person name="Ma J."/>
        </authorList>
    </citation>
    <scope>NUCLEOTIDE SEQUENCE [LARGE SCALE GENOMIC DNA]</scope>
    <source>
        <strain evidence="11">CGMCC 4.6997</strain>
    </source>
</reference>
<name>A0ABW0NS87_9MICO</name>
<evidence type="ECO:0000256" key="2">
    <source>
        <dbReference type="ARBA" id="ARBA00022598"/>
    </source>
</evidence>
<keyword evidence="3 7" id="KW-0819">tRNA processing</keyword>
<dbReference type="HAMAP" id="MF_01161">
    <property type="entry name" value="tRNA_Ile_lys_synt"/>
    <property type="match status" value="1"/>
</dbReference>
<comment type="catalytic activity">
    <reaction evidence="6 7">
        <text>cytidine(34) in tRNA(Ile2) + L-lysine + ATP = lysidine(34) in tRNA(Ile2) + AMP + diphosphate + H(+)</text>
        <dbReference type="Rhea" id="RHEA:43744"/>
        <dbReference type="Rhea" id="RHEA-COMP:10625"/>
        <dbReference type="Rhea" id="RHEA-COMP:10670"/>
        <dbReference type="ChEBI" id="CHEBI:15378"/>
        <dbReference type="ChEBI" id="CHEBI:30616"/>
        <dbReference type="ChEBI" id="CHEBI:32551"/>
        <dbReference type="ChEBI" id="CHEBI:33019"/>
        <dbReference type="ChEBI" id="CHEBI:82748"/>
        <dbReference type="ChEBI" id="CHEBI:83665"/>
        <dbReference type="ChEBI" id="CHEBI:456215"/>
        <dbReference type="EC" id="6.3.4.19"/>
    </reaction>
</comment>
<dbReference type="Pfam" id="PF01171">
    <property type="entry name" value="ATP_bind_3"/>
    <property type="match status" value="1"/>
</dbReference>
<organism evidence="10 11">
    <name type="scientific">Lysinimonas soli</name>
    <dbReference type="NCBI Taxonomy" id="1074233"/>
    <lineage>
        <taxon>Bacteria</taxon>
        <taxon>Bacillati</taxon>
        <taxon>Actinomycetota</taxon>
        <taxon>Actinomycetes</taxon>
        <taxon>Micrococcales</taxon>
        <taxon>Microbacteriaceae</taxon>
        <taxon>Lysinimonas</taxon>
    </lineage>
</organism>
<dbReference type="CDD" id="cd01992">
    <property type="entry name" value="TilS_N"/>
    <property type="match status" value="1"/>
</dbReference>
<dbReference type="PANTHER" id="PTHR43033">
    <property type="entry name" value="TRNA(ILE)-LYSIDINE SYNTHASE-RELATED"/>
    <property type="match status" value="1"/>
</dbReference>
<evidence type="ECO:0000256" key="4">
    <source>
        <dbReference type="ARBA" id="ARBA00022741"/>
    </source>
</evidence>
<dbReference type="InterPro" id="IPR015262">
    <property type="entry name" value="tRNA_Ile_lys_synt_subst-bd"/>
</dbReference>
<dbReference type="InterPro" id="IPR012094">
    <property type="entry name" value="tRNA_Ile_lys_synt"/>
</dbReference>
<dbReference type="GO" id="GO:0032267">
    <property type="term" value="F:tRNA(Ile)-lysidine synthase activity"/>
    <property type="evidence" value="ECO:0007669"/>
    <property type="project" value="UniProtKB-EC"/>
</dbReference>
<evidence type="ECO:0000256" key="1">
    <source>
        <dbReference type="ARBA" id="ARBA00022490"/>
    </source>
</evidence>
<dbReference type="SUPFAM" id="SSF82829">
    <property type="entry name" value="MesJ substrate recognition domain-like"/>
    <property type="match status" value="1"/>
</dbReference>
<dbReference type="Pfam" id="PF09179">
    <property type="entry name" value="TilS"/>
    <property type="match status" value="1"/>
</dbReference>
<dbReference type="Proteomes" id="UP001596039">
    <property type="component" value="Unassembled WGS sequence"/>
</dbReference>
<comment type="function">
    <text evidence="7">Ligates lysine onto the cytidine present at position 34 of the AUA codon-specific tRNA(Ile) that contains the anticodon CAU, in an ATP-dependent manner. Cytidine is converted to lysidine, thus changing the amino acid specificity of the tRNA from methionine to isoleucine.</text>
</comment>
<evidence type="ECO:0000313" key="11">
    <source>
        <dbReference type="Proteomes" id="UP001596039"/>
    </source>
</evidence>
<accession>A0ABW0NS87</accession>
<evidence type="ECO:0000256" key="7">
    <source>
        <dbReference type="HAMAP-Rule" id="MF_01161"/>
    </source>
</evidence>
<comment type="domain">
    <text evidence="7">The N-terminal region contains the highly conserved SGGXDS motif, predicted to be a P-loop motif involved in ATP binding.</text>
</comment>
<feature type="binding site" evidence="7">
    <location>
        <begin position="36"/>
        <end position="41"/>
    </location>
    <ligand>
        <name>ATP</name>
        <dbReference type="ChEBI" id="CHEBI:30616"/>
    </ligand>
</feature>
<evidence type="ECO:0000259" key="8">
    <source>
        <dbReference type="Pfam" id="PF01171"/>
    </source>
</evidence>
<keyword evidence="5 7" id="KW-0067">ATP-binding</keyword>
<dbReference type="NCBIfam" id="TIGR02432">
    <property type="entry name" value="lysidine_TilS_N"/>
    <property type="match status" value="1"/>
</dbReference>
<proteinExistence type="inferred from homology"/>
<protein>
    <recommendedName>
        <fullName evidence="7">tRNA(Ile)-lysidine synthase</fullName>
        <ecNumber evidence="7">6.3.4.19</ecNumber>
    </recommendedName>
    <alternativeName>
        <fullName evidence="7">tRNA(Ile)-2-lysyl-cytidine synthase</fullName>
    </alternativeName>
    <alternativeName>
        <fullName evidence="7">tRNA(Ile)-lysidine synthetase</fullName>
    </alternativeName>
</protein>
<dbReference type="InterPro" id="IPR014729">
    <property type="entry name" value="Rossmann-like_a/b/a_fold"/>
</dbReference>
<dbReference type="InterPro" id="IPR011063">
    <property type="entry name" value="TilS/TtcA_N"/>
</dbReference>
<comment type="subcellular location">
    <subcellularLocation>
        <location evidence="7">Cytoplasm</location>
    </subcellularLocation>
</comment>
<evidence type="ECO:0000259" key="9">
    <source>
        <dbReference type="Pfam" id="PF09179"/>
    </source>
</evidence>
<dbReference type="PANTHER" id="PTHR43033:SF1">
    <property type="entry name" value="TRNA(ILE)-LYSIDINE SYNTHASE-RELATED"/>
    <property type="match status" value="1"/>
</dbReference>
<gene>
    <name evidence="7 10" type="primary">tilS</name>
    <name evidence="10" type="ORF">ACFPJ4_07575</name>
</gene>
<dbReference type="RefSeq" id="WP_386739800.1">
    <property type="nucleotide sequence ID" value="NZ_JBHSMG010000002.1"/>
</dbReference>
<evidence type="ECO:0000256" key="6">
    <source>
        <dbReference type="ARBA" id="ARBA00048539"/>
    </source>
</evidence>
<dbReference type="EMBL" id="JBHSMG010000002">
    <property type="protein sequence ID" value="MFC5502097.1"/>
    <property type="molecule type" value="Genomic_DNA"/>
</dbReference>
<comment type="caution">
    <text evidence="10">The sequence shown here is derived from an EMBL/GenBank/DDBJ whole genome shotgun (WGS) entry which is preliminary data.</text>
</comment>
<evidence type="ECO:0000313" key="10">
    <source>
        <dbReference type="EMBL" id="MFC5502097.1"/>
    </source>
</evidence>
<dbReference type="EC" id="6.3.4.19" evidence="7"/>
<keyword evidence="4 7" id="KW-0547">Nucleotide-binding</keyword>
<dbReference type="SUPFAM" id="SSF52402">
    <property type="entry name" value="Adenine nucleotide alpha hydrolases-like"/>
    <property type="match status" value="1"/>
</dbReference>
<sequence length="349" mass="35895">MPDRPRLTPAIAELRRATRAALDGLSPDALVLVALSGGSDSLALAAALAFEAPRGGWRGGALIVDHGLQNGSADVAARAAQQATALGLAPVRVERVWVGGGHVGSGHGGSGHGGPEAAARLARYAALERAASDLEASVVLLAHTLDDQAETVLLGLARGSGAASLQGMPAERPMATGGSFRRPLLGVRRATTVQACADAGLEPWLDPHNADPGFTRVRVRQTVLPVLEAELGPGVAEALARTAEQLREDAAALDTFAAEVAEDLAEHSEAGLALPVDALAANPPALRQRIIRLVVSAEFGVALSRAQTLDVARLVTDWHGQTGLDLPGVRVVRRGGKLRFEARGADGTA</sequence>
<dbReference type="InterPro" id="IPR012795">
    <property type="entry name" value="tRNA_Ile_lys_synt_N"/>
</dbReference>
<keyword evidence="2 7" id="KW-0436">Ligase</keyword>
<evidence type="ECO:0000256" key="3">
    <source>
        <dbReference type="ARBA" id="ARBA00022694"/>
    </source>
</evidence>
<keyword evidence="1 7" id="KW-0963">Cytoplasm</keyword>
<dbReference type="Gene3D" id="3.40.50.620">
    <property type="entry name" value="HUPs"/>
    <property type="match status" value="1"/>
</dbReference>